<dbReference type="Gene3D" id="3.30.70.330">
    <property type="match status" value="1"/>
</dbReference>
<dbReference type="GO" id="GO:0003723">
    <property type="term" value="F:RNA binding"/>
    <property type="evidence" value="ECO:0007669"/>
    <property type="project" value="UniProtKB-UniRule"/>
</dbReference>
<feature type="compositionally biased region" description="Low complexity" evidence="2">
    <location>
        <begin position="142"/>
        <end position="155"/>
    </location>
</feature>
<dbReference type="PANTHER" id="PTHR12999:SF7">
    <property type="entry name" value="TRANSCRIPTION INITIATION FACTOR TFIID SUBUNIT 15B"/>
    <property type="match status" value="1"/>
</dbReference>
<evidence type="ECO:0000256" key="2">
    <source>
        <dbReference type="SAM" id="MobiDB-lite"/>
    </source>
</evidence>
<dbReference type="PANTHER" id="PTHR12999">
    <property type="entry name" value="ZINC FINGER RAN-BINDING DOMAIN-CONTAINING PROTEIN 2 ZRANB2-RELATED"/>
    <property type="match status" value="1"/>
</dbReference>
<evidence type="ECO:0000313" key="4">
    <source>
        <dbReference type="EMBL" id="KHG10504.1"/>
    </source>
</evidence>
<keyword evidence="1" id="KW-0694">RNA-binding</keyword>
<name>A0A0B0NFA6_GOSAR</name>
<dbReference type="InterPro" id="IPR035979">
    <property type="entry name" value="RBD_domain_sf"/>
</dbReference>
<dbReference type="PROSITE" id="PS50102">
    <property type="entry name" value="RRM"/>
    <property type="match status" value="1"/>
</dbReference>
<protein>
    <submittedName>
        <fullName evidence="4">RNA-binding EWS</fullName>
    </submittedName>
</protein>
<reference evidence="5" key="1">
    <citation type="submission" date="2014-09" db="EMBL/GenBank/DDBJ databases">
        <authorList>
            <person name="Mudge J."/>
            <person name="Ramaraj T."/>
            <person name="Lindquist I.E."/>
            <person name="Bharti A.K."/>
            <person name="Sundararajan A."/>
            <person name="Cameron C.T."/>
            <person name="Woodward J.E."/>
            <person name="May G.D."/>
            <person name="Brubaker C."/>
            <person name="Broadhvest J."/>
            <person name="Wilkins T.A."/>
        </authorList>
    </citation>
    <scope>NUCLEOTIDE SEQUENCE</scope>
    <source>
        <strain evidence="5">cv. AKA8401</strain>
    </source>
</reference>
<dbReference type="InterPro" id="IPR000504">
    <property type="entry name" value="RRM_dom"/>
</dbReference>
<dbReference type="SMART" id="SM00360">
    <property type="entry name" value="RRM"/>
    <property type="match status" value="1"/>
</dbReference>
<feature type="region of interest" description="Disordered" evidence="2">
    <location>
        <begin position="93"/>
        <end position="181"/>
    </location>
</feature>
<feature type="region of interest" description="Disordered" evidence="2">
    <location>
        <begin position="23"/>
        <end position="65"/>
    </location>
</feature>
<dbReference type="SUPFAM" id="SSF54928">
    <property type="entry name" value="RNA-binding domain, RBD"/>
    <property type="match status" value="1"/>
</dbReference>
<sequence>MYGQDGGQVAHPYDGGGGGGNGGYVGGRGGGGGYGPSSKNRGAGGYQGGDSGRGGGRGGGGRDGDWLCPNPRKIYLFSAFDFLSRRQGRGGNYDNRSGGYGHVPPPSPSAYSGSAGGNYPPAPNAYDGNTNYGMDAVPPPTSYTGGPTSYPPSYGGPAGGYGGGGLSDVRSGGRGGHASGYDSGYGPGGPCHQGGGYGGHSADAPVKIKQCDETCGDSCDNTRIYISNLPTNITVEELRDLFGGIGQVGRIKQKRGYKDQWPWNIKIREDEKGNQKGDAVLTYEDPQAAHSAGSFFNNHVMRGYTINVAMAEKTALTEVIQMSPWPFLQFIWAGKVAMGTGAGIITEVQDLGQIDITMVETVHAHTEGYSASTILCTKDLELRDLVVFHSLGYS</sequence>
<dbReference type="InterPro" id="IPR012677">
    <property type="entry name" value="Nucleotide-bd_a/b_plait_sf"/>
</dbReference>
<keyword evidence="5" id="KW-1185">Reference proteome</keyword>
<feature type="domain" description="RRM" evidence="3">
    <location>
        <begin position="222"/>
        <end position="313"/>
    </location>
</feature>
<dbReference type="AlphaFoldDB" id="A0A0B0NFA6"/>
<feature type="compositionally biased region" description="Low complexity" evidence="2">
    <location>
        <begin position="109"/>
        <end position="119"/>
    </location>
</feature>
<feature type="compositionally biased region" description="Gly residues" evidence="2">
    <location>
        <begin position="23"/>
        <end position="35"/>
    </location>
</feature>
<dbReference type="Proteomes" id="UP000032142">
    <property type="component" value="Unassembled WGS sequence"/>
</dbReference>
<evidence type="ECO:0000313" key="5">
    <source>
        <dbReference type="Proteomes" id="UP000032142"/>
    </source>
</evidence>
<dbReference type="Pfam" id="PF00076">
    <property type="entry name" value="RRM_1"/>
    <property type="match status" value="1"/>
</dbReference>
<organism evidence="4 5">
    <name type="scientific">Gossypium arboreum</name>
    <name type="common">Tree cotton</name>
    <name type="synonym">Gossypium nanking</name>
    <dbReference type="NCBI Taxonomy" id="29729"/>
    <lineage>
        <taxon>Eukaryota</taxon>
        <taxon>Viridiplantae</taxon>
        <taxon>Streptophyta</taxon>
        <taxon>Embryophyta</taxon>
        <taxon>Tracheophyta</taxon>
        <taxon>Spermatophyta</taxon>
        <taxon>Magnoliopsida</taxon>
        <taxon>eudicotyledons</taxon>
        <taxon>Gunneridae</taxon>
        <taxon>Pentapetalae</taxon>
        <taxon>rosids</taxon>
        <taxon>malvids</taxon>
        <taxon>Malvales</taxon>
        <taxon>Malvaceae</taxon>
        <taxon>Malvoideae</taxon>
        <taxon>Gossypium</taxon>
    </lineage>
</organism>
<evidence type="ECO:0000256" key="1">
    <source>
        <dbReference type="PROSITE-ProRule" id="PRU00176"/>
    </source>
</evidence>
<evidence type="ECO:0000259" key="3">
    <source>
        <dbReference type="PROSITE" id="PS50102"/>
    </source>
</evidence>
<feature type="compositionally biased region" description="Gly residues" evidence="2">
    <location>
        <begin position="156"/>
        <end position="181"/>
    </location>
</feature>
<gene>
    <name evidence="4" type="ORF">F383_04580</name>
</gene>
<proteinExistence type="predicted"/>
<accession>A0A0B0NFA6</accession>
<dbReference type="EMBL" id="KN394005">
    <property type="protein sequence ID" value="KHG10504.1"/>
    <property type="molecule type" value="Genomic_DNA"/>
</dbReference>
<feature type="compositionally biased region" description="Gly residues" evidence="2">
    <location>
        <begin position="42"/>
        <end position="59"/>
    </location>
</feature>